<comment type="caution">
    <text evidence="2">The sequence shown here is derived from an EMBL/GenBank/DDBJ whole genome shotgun (WGS) entry which is preliminary data.</text>
</comment>
<proteinExistence type="predicted"/>
<dbReference type="Proteomes" id="UP001055286">
    <property type="component" value="Unassembled WGS sequence"/>
</dbReference>
<keyword evidence="3" id="KW-1185">Reference proteome</keyword>
<sequence>MISHAPRGVPPARPGCEARREADDRMMHPELLHPARIPARARLTVPPAAVERAREGRASPLPADWITEGGLRAFRADAGYLGRSIAALKLYLALVVSQDAAGGDPAPILLSYERIAALSGLSDPLICADKKALLDQGLVATCGDRPGGTIAYRLTGLHPSTAVSLLHGPRPGMPIATLHGLTCRKAPNLAALKTYLLLCAYGCDLDGAVTLDVDAAAGLTLTSHVKIVAALAALQSLGLAEALGTPTRLADQRRIRLLPLR</sequence>
<dbReference type="AlphaFoldDB" id="A0AA37M6F9"/>
<dbReference type="RefSeq" id="WP_099898892.1">
    <property type="nucleotide sequence ID" value="NZ_BPQJ01000020.1"/>
</dbReference>
<reference evidence="2" key="2">
    <citation type="submission" date="2021-08" db="EMBL/GenBank/DDBJ databases">
        <authorList>
            <person name="Tani A."/>
            <person name="Ola A."/>
            <person name="Ogura Y."/>
            <person name="Katsura K."/>
            <person name="Hayashi T."/>
        </authorList>
    </citation>
    <scope>NUCLEOTIDE SEQUENCE</scope>
    <source>
        <strain evidence="2">JCM 32048</strain>
    </source>
</reference>
<evidence type="ECO:0000256" key="1">
    <source>
        <dbReference type="SAM" id="MobiDB-lite"/>
    </source>
</evidence>
<evidence type="ECO:0000313" key="3">
    <source>
        <dbReference type="Proteomes" id="UP001055286"/>
    </source>
</evidence>
<accession>A0AA37M6F9</accession>
<reference evidence="2" key="1">
    <citation type="journal article" date="2016" name="Front. Microbiol.">
        <title>Genome Sequence of the Piezophilic, Mesophilic Sulfate-Reducing Bacterium Desulfovibrio indicus J2T.</title>
        <authorList>
            <person name="Cao J."/>
            <person name="Maignien L."/>
            <person name="Shao Z."/>
            <person name="Alain K."/>
            <person name="Jebbar M."/>
        </authorList>
    </citation>
    <scope>NUCLEOTIDE SEQUENCE</scope>
    <source>
        <strain evidence="2">JCM 32048</strain>
    </source>
</reference>
<feature type="region of interest" description="Disordered" evidence="1">
    <location>
        <begin position="1"/>
        <end position="20"/>
    </location>
</feature>
<name>A0AA37M6F9_9HYPH</name>
<evidence type="ECO:0000313" key="2">
    <source>
        <dbReference type="EMBL" id="GJD63984.1"/>
    </source>
</evidence>
<protein>
    <submittedName>
        <fullName evidence="2">Uncharacterized protein</fullName>
    </submittedName>
</protein>
<gene>
    <name evidence="2" type="ORF">MPEAHAMD_4158</name>
</gene>
<organism evidence="2 3">
    <name type="scientific">Methylobacterium frigidaeris</name>
    <dbReference type="NCBI Taxonomy" id="2038277"/>
    <lineage>
        <taxon>Bacteria</taxon>
        <taxon>Pseudomonadati</taxon>
        <taxon>Pseudomonadota</taxon>
        <taxon>Alphaproteobacteria</taxon>
        <taxon>Hyphomicrobiales</taxon>
        <taxon>Methylobacteriaceae</taxon>
        <taxon>Methylobacterium</taxon>
    </lineage>
</organism>
<dbReference type="EMBL" id="BPQJ01000020">
    <property type="protein sequence ID" value="GJD63984.1"/>
    <property type="molecule type" value="Genomic_DNA"/>
</dbReference>